<proteinExistence type="inferred from homology"/>
<dbReference type="RefSeq" id="WP_208292933.1">
    <property type="nucleotide sequence ID" value="NZ_SOAW01000002.1"/>
</dbReference>
<dbReference type="InterPro" id="IPR000847">
    <property type="entry name" value="LysR_HTH_N"/>
</dbReference>
<keyword evidence="2" id="KW-0805">Transcription regulation</keyword>
<dbReference type="PANTHER" id="PTHR30346:SF29">
    <property type="entry name" value="LYSR SUBSTRATE-BINDING"/>
    <property type="match status" value="1"/>
</dbReference>
<keyword evidence="7" id="KW-1185">Reference proteome</keyword>
<dbReference type="Gene3D" id="3.40.190.10">
    <property type="entry name" value="Periplasmic binding protein-like II"/>
    <property type="match status" value="2"/>
</dbReference>
<dbReference type="CDD" id="cd05466">
    <property type="entry name" value="PBP2_LTTR_substrate"/>
    <property type="match status" value="1"/>
</dbReference>
<dbReference type="GO" id="GO:0032993">
    <property type="term" value="C:protein-DNA complex"/>
    <property type="evidence" value="ECO:0007669"/>
    <property type="project" value="TreeGrafter"/>
</dbReference>
<evidence type="ECO:0000313" key="6">
    <source>
        <dbReference type="EMBL" id="TDT30941.1"/>
    </source>
</evidence>
<dbReference type="Pfam" id="PF03466">
    <property type="entry name" value="LysR_substrate"/>
    <property type="match status" value="1"/>
</dbReference>
<protein>
    <submittedName>
        <fullName evidence="6">DNA-binding transcriptional LysR family regulator</fullName>
    </submittedName>
</protein>
<dbReference type="SUPFAM" id="SSF46785">
    <property type="entry name" value="Winged helix' DNA-binding domain"/>
    <property type="match status" value="1"/>
</dbReference>
<evidence type="ECO:0000256" key="3">
    <source>
        <dbReference type="ARBA" id="ARBA00023125"/>
    </source>
</evidence>
<dbReference type="PROSITE" id="PS50931">
    <property type="entry name" value="HTH_LYSR"/>
    <property type="match status" value="1"/>
</dbReference>
<evidence type="ECO:0000256" key="1">
    <source>
        <dbReference type="ARBA" id="ARBA00009437"/>
    </source>
</evidence>
<organism evidence="6 7">
    <name type="scientific">Naumannella halotolerans</name>
    <dbReference type="NCBI Taxonomy" id="993414"/>
    <lineage>
        <taxon>Bacteria</taxon>
        <taxon>Bacillati</taxon>
        <taxon>Actinomycetota</taxon>
        <taxon>Actinomycetes</taxon>
        <taxon>Propionibacteriales</taxon>
        <taxon>Propionibacteriaceae</taxon>
        <taxon>Naumannella</taxon>
    </lineage>
</organism>
<sequence>MLGLVSLPQLRALVAVAGHGSFSRAATALGISQSAVSHAVSTLERALGDRVVTRDAPARLTPLGSAVLPHARQTVSSADALAAAARAHHGVASGTLRLGAVTTACQGLVPSLLAHWSGALPDVRIEVFEGDDEELPVWLEDDLVDAAILVDPESIREQDRVLARDSLAALVRTDHPLADEPVFPVAELAADGFICSVGGCLAQIRRLHEQAGIELVVRQSVRELATIMSMVSQGLGVSAIPTIVRPALPAELVLVPLDHTVVRTLVLAGPRSRTAHPLVGTIDDALTTWRAPDHARSLT</sequence>
<dbReference type="Proteomes" id="UP000295371">
    <property type="component" value="Unassembled WGS sequence"/>
</dbReference>
<dbReference type="PANTHER" id="PTHR30346">
    <property type="entry name" value="TRANSCRIPTIONAL DUAL REGULATOR HCAR-RELATED"/>
    <property type="match status" value="1"/>
</dbReference>
<evidence type="ECO:0000256" key="2">
    <source>
        <dbReference type="ARBA" id="ARBA00023015"/>
    </source>
</evidence>
<dbReference type="InterPro" id="IPR036390">
    <property type="entry name" value="WH_DNA-bd_sf"/>
</dbReference>
<accession>A0A4R7J1C3</accession>
<keyword evidence="3 6" id="KW-0238">DNA-binding</keyword>
<dbReference type="InterPro" id="IPR036388">
    <property type="entry name" value="WH-like_DNA-bd_sf"/>
</dbReference>
<dbReference type="SUPFAM" id="SSF53850">
    <property type="entry name" value="Periplasmic binding protein-like II"/>
    <property type="match status" value="1"/>
</dbReference>
<dbReference type="InterPro" id="IPR005119">
    <property type="entry name" value="LysR_subst-bd"/>
</dbReference>
<evidence type="ECO:0000256" key="4">
    <source>
        <dbReference type="ARBA" id="ARBA00023163"/>
    </source>
</evidence>
<feature type="domain" description="HTH lysR-type" evidence="5">
    <location>
        <begin position="5"/>
        <end position="61"/>
    </location>
</feature>
<dbReference type="PRINTS" id="PR00039">
    <property type="entry name" value="HTHLYSR"/>
</dbReference>
<comment type="caution">
    <text evidence="6">The sequence shown here is derived from an EMBL/GenBank/DDBJ whole genome shotgun (WGS) entry which is preliminary data.</text>
</comment>
<evidence type="ECO:0000259" key="5">
    <source>
        <dbReference type="PROSITE" id="PS50931"/>
    </source>
</evidence>
<reference evidence="6 7" key="1">
    <citation type="submission" date="2019-03" db="EMBL/GenBank/DDBJ databases">
        <title>Genomic Encyclopedia of Archaeal and Bacterial Type Strains, Phase II (KMG-II): from individual species to whole genera.</title>
        <authorList>
            <person name="Goeker M."/>
        </authorList>
    </citation>
    <scope>NUCLEOTIDE SEQUENCE [LARGE SCALE GENOMIC DNA]</scope>
    <source>
        <strain evidence="6 7">DSM 24323</strain>
    </source>
</reference>
<evidence type="ECO:0000313" key="7">
    <source>
        <dbReference type="Proteomes" id="UP000295371"/>
    </source>
</evidence>
<dbReference type="Pfam" id="PF00126">
    <property type="entry name" value="HTH_1"/>
    <property type="match status" value="1"/>
</dbReference>
<dbReference type="GO" id="GO:0003700">
    <property type="term" value="F:DNA-binding transcription factor activity"/>
    <property type="evidence" value="ECO:0007669"/>
    <property type="project" value="InterPro"/>
</dbReference>
<dbReference type="GO" id="GO:0003677">
    <property type="term" value="F:DNA binding"/>
    <property type="evidence" value="ECO:0007669"/>
    <property type="project" value="UniProtKB-KW"/>
</dbReference>
<gene>
    <name evidence="6" type="ORF">CLV29_2349</name>
</gene>
<dbReference type="Gene3D" id="1.10.10.10">
    <property type="entry name" value="Winged helix-like DNA-binding domain superfamily/Winged helix DNA-binding domain"/>
    <property type="match status" value="1"/>
</dbReference>
<keyword evidence="4" id="KW-0804">Transcription</keyword>
<name>A0A4R7J1C3_9ACTN</name>
<comment type="similarity">
    <text evidence="1">Belongs to the LysR transcriptional regulatory family.</text>
</comment>
<dbReference type="AlphaFoldDB" id="A0A4R7J1C3"/>
<dbReference type="EMBL" id="SOAW01000002">
    <property type="protein sequence ID" value="TDT30941.1"/>
    <property type="molecule type" value="Genomic_DNA"/>
</dbReference>